<sequence>MGGRDERLPAPGAGMGWNGMEEGQYQSHQGFCPICDAARGNGDTPRILQGGGGVEAMFSQLYAQMVTTLMNAIP</sequence>
<dbReference type="EMBL" id="WHWB01034705">
    <property type="protein sequence ID" value="KAJ7405482.1"/>
    <property type="molecule type" value="Genomic_DNA"/>
</dbReference>
<dbReference type="Proteomes" id="UP001145742">
    <property type="component" value="Unassembled WGS sequence"/>
</dbReference>
<evidence type="ECO:0000313" key="3">
    <source>
        <dbReference type="Proteomes" id="UP001145742"/>
    </source>
</evidence>
<protein>
    <submittedName>
        <fullName evidence="2">Uncharacterized protein</fullName>
    </submittedName>
</protein>
<organism evidence="2 3">
    <name type="scientific">Willisornis vidua</name>
    <name type="common">Xingu scale-backed antbird</name>
    <dbReference type="NCBI Taxonomy" id="1566151"/>
    <lineage>
        <taxon>Eukaryota</taxon>
        <taxon>Metazoa</taxon>
        <taxon>Chordata</taxon>
        <taxon>Craniata</taxon>
        <taxon>Vertebrata</taxon>
        <taxon>Euteleostomi</taxon>
        <taxon>Archelosauria</taxon>
        <taxon>Archosauria</taxon>
        <taxon>Dinosauria</taxon>
        <taxon>Saurischia</taxon>
        <taxon>Theropoda</taxon>
        <taxon>Coelurosauria</taxon>
        <taxon>Aves</taxon>
        <taxon>Neognathae</taxon>
        <taxon>Neoaves</taxon>
        <taxon>Telluraves</taxon>
        <taxon>Australaves</taxon>
        <taxon>Passeriformes</taxon>
        <taxon>Thamnophilidae</taxon>
        <taxon>Willisornis</taxon>
    </lineage>
</organism>
<feature type="region of interest" description="Disordered" evidence="1">
    <location>
        <begin position="1"/>
        <end position="21"/>
    </location>
</feature>
<gene>
    <name evidence="2" type="ORF">WISP_139260</name>
</gene>
<name>A0ABQ9CNE9_9PASS</name>
<keyword evidence="3" id="KW-1185">Reference proteome</keyword>
<comment type="caution">
    <text evidence="2">The sequence shown here is derived from an EMBL/GenBank/DDBJ whole genome shotgun (WGS) entry which is preliminary data.</text>
</comment>
<evidence type="ECO:0000313" key="2">
    <source>
        <dbReference type="EMBL" id="KAJ7405482.1"/>
    </source>
</evidence>
<proteinExistence type="predicted"/>
<reference evidence="2" key="1">
    <citation type="submission" date="2019-10" db="EMBL/GenBank/DDBJ databases">
        <authorList>
            <person name="Soares A.E.R."/>
            <person name="Aleixo A."/>
            <person name="Schneider P."/>
            <person name="Miyaki C.Y."/>
            <person name="Schneider M.P."/>
            <person name="Mello C."/>
            <person name="Vasconcelos A.T.R."/>
        </authorList>
    </citation>
    <scope>NUCLEOTIDE SEQUENCE</scope>
    <source>
        <tissue evidence="2">Muscle</tissue>
    </source>
</reference>
<evidence type="ECO:0000256" key="1">
    <source>
        <dbReference type="SAM" id="MobiDB-lite"/>
    </source>
</evidence>
<accession>A0ABQ9CNE9</accession>